<accession>A0A8J3CLM1</accession>
<protein>
    <submittedName>
        <fullName evidence="2">Cell division protein</fullName>
    </submittedName>
</protein>
<evidence type="ECO:0000313" key="2">
    <source>
        <dbReference type="EMBL" id="GHA74448.1"/>
    </source>
</evidence>
<name>A0A8J3CLM1_9BURK</name>
<dbReference type="PANTHER" id="PTHR35024">
    <property type="entry name" value="HYPOTHETICAL CYTOSOLIC PROTEIN"/>
    <property type="match status" value="1"/>
</dbReference>
<keyword evidence="2" id="KW-0132">Cell division</keyword>
<reference evidence="2" key="2">
    <citation type="submission" date="2020-09" db="EMBL/GenBank/DDBJ databases">
        <authorList>
            <person name="Sun Q."/>
            <person name="Kim S."/>
        </authorList>
    </citation>
    <scope>NUCLEOTIDE SEQUENCE</scope>
    <source>
        <strain evidence="2">KCTC 32501</strain>
    </source>
</reference>
<dbReference type="GO" id="GO:0051301">
    <property type="term" value="P:cell division"/>
    <property type="evidence" value="ECO:0007669"/>
    <property type="project" value="UniProtKB-KW"/>
</dbReference>
<comment type="similarity">
    <text evidence="1">Belongs to the bactofilin family.</text>
</comment>
<dbReference type="EMBL" id="BMZG01000007">
    <property type="protein sequence ID" value="GHA74448.1"/>
    <property type="molecule type" value="Genomic_DNA"/>
</dbReference>
<dbReference type="InterPro" id="IPR007607">
    <property type="entry name" value="BacA/B"/>
</dbReference>
<gene>
    <name evidence="2" type="ORF">GCM10009007_14310</name>
</gene>
<dbReference type="AlphaFoldDB" id="A0A8J3CLM1"/>
<proteinExistence type="inferred from homology"/>
<dbReference type="Proteomes" id="UP000614287">
    <property type="component" value="Unassembled WGS sequence"/>
</dbReference>
<keyword evidence="2" id="KW-0131">Cell cycle</keyword>
<reference evidence="2" key="1">
    <citation type="journal article" date="2014" name="Int. J. Syst. Evol. Microbiol.">
        <title>Complete genome sequence of Corynebacterium casei LMG S-19264T (=DSM 44701T), isolated from a smear-ripened cheese.</title>
        <authorList>
            <consortium name="US DOE Joint Genome Institute (JGI-PGF)"/>
            <person name="Walter F."/>
            <person name="Albersmeier A."/>
            <person name="Kalinowski J."/>
            <person name="Ruckert C."/>
        </authorList>
    </citation>
    <scope>NUCLEOTIDE SEQUENCE</scope>
    <source>
        <strain evidence="2">KCTC 32501</strain>
    </source>
</reference>
<dbReference type="PANTHER" id="PTHR35024:SF4">
    <property type="entry name" value="POLYMER-FORMING CYTOSKELETAL PROTEIN"/>
    <property type="match status" value="1"/>
</dbReference>
<keyword evidence="3" id="KW-1185">Reference proteome</keyword>
<evidence type="ECO:0000256" key="1">
    <source>
        <dbReference type="ARBA" id="ARBA00044755"/>
    </source>
</evidence>
<sequence length="121" mass="12709">MFGNKSTSENLNHSLTLIGESATIDGNLSTKASIKVDGRINGDVKVEGRVILSESGHIQGNVNASEVEIYGKLDGNVTAKTLSLRSGGYITGNISVKDLEIESGANYQGHVQMQASVTTTV</sequence>
<organism evidence="2 3">
    <name type="scientific">Formosimonas limnophila</name>
    <dbReference type="NCBI Taxonomy" id="1384487"/>
    <lineage>
        <taxon>Bacteria</taxon>
        <taxon>Pseudomonadati</taxon>
        <taxon>Pseudomonadota</taxon>
        <taxon>Betaproteobacteria</taxon>
        <taxon>Burkholderiales</taxon>
        <taxon>Burkholderiaceae</taxon>
        <taxon>Formosimonas</taxon>
    </lineage>
</organism>
<dbReference type="Pfam" id="PF04519">
    <property type="entry name" value="Bactofilin"/>
    <property type="match status" value="1"/>
</dbReference>
<dbReference type="RefSeq" id="WP_189493266.1">
    <property type="nucleotide sequence ID" value="NZ_BMZG01000007.1"/>
</dbReference>
<evidence type="ECO:0000313" key="3">
    <source>
        <dbReference type="Proteomes" id="UP000614287"/>
    </source>
</evidence>
<comment type="caution">
    <text evidence="2">The sequence shown here is derived from an EMBL/GenBank/DDBJ whole genome shotgun (WGS) entry which is preliminary data.</text>
</comment>